<dbReference type="InParanoid" id="D8LJF2"/>
<dbReference type="Proteomes" id="UP000002630">
    <property type="component" value="Unassembled WGS sequence"/>
</dbReference>
<protein>
    <submittedName>
        <fullName evidence="1">Uncharacterized protein</fullName>
    </submittedName>
</protein>
<sequence length="54" mass="6073">MVLYGRSLAAGVRGVLAAVCWCWSLSVPGVAWRCWGSNTNLRDGRWVRRAVRPR</sequence>
<accession>D8LJF2</accession>
<keyword evidence="2" id="KW-1185">Reference proteome</keyword>
<reference evidence="1 2" key="1">
    <citation type="journal article" date="2010" name="Nature">
        <title>The Ectocarpus genome and the independent evolution of multicellularity in brown algae.</title>
        <authorList>
            <person name="Cock J.M."/>
            <person name="Sterck L."/>
            <person name="Rouze P."/>
            <person name="Scornet D."/>
            <person name="Allen A.E."/>
            <person name="Amoutzias G."/>
            <person name="Anthouard V."/>
            <person name="Artiguenave F."/>
            <person name="Aury J.M."/>
            <person name="Badger J.H."/>
            <person name="Beszteri B."/>
            <person name="Billiau K."/>
            <person name="Bonnet E."/>
            <person name="Bothwell J.H."/>
            <person name="Bowler C."/>
            <person name="Boyen C."/>
            <person name="Brownlee C."/>
            <person name="Carrano C.J."/>
            <person name="Charrier B."/>
            <person name="Cho G.Y."/>
            <person name="Coelho S.M."/>
            <person name="Collen J."/>
            <person name="Corre E."/>
            <person name="Da Silva C."/>
            <person name="Delage L."/>
            <person name="Delaroque N."/>
            <person name="Dittami S.M."/>
            <person name="Doulbeau S."/>
            <person name="Elias M."/>
            <person name="Farnham G."/>
            <person name="Gachon C.M."/>
            <person name="Gschloessl B."/>
            <person name="Heesch S."/>
            <person name="Jabbari K."/>
            <person name="Jubin C."/>
            <person name="Kawai H."/>
            <person name="Kimura K."/>
            <person name="Kloareg B."/>
            <person name="Kupper F.C."/>
            <person name="Lang D."/>
            <person name="Le Bail A."/>
            <person name="Leblanc C."/>
            <person name="Lerouge P."/>
            <person name="Lohr M."/>
            <person name="Lopez P.J."/>
            <person name="Martens C."/>
            <person name="Maumus F."/>
            <person name="Michel G."/>
            <person name="Miranda-Saavedra D."/>
            <person name="Morales J."/>
            <person name="Moreau H."/>
            <person name="Motomura T."/>
            <person name="Nagasato C."/>
            <person name="Napoli C.A."/>
            <person name="Nelson D.R."/>
            <person name="Nyvall-Collen P."/>
            <person name="Peters A.F."/>
            <person name="Pommier C."/>
            <person name="Potin P."/>
            <person name="Poulain J."/>
            <person name="Quesneville H."/>
            <person name="Read B."/>
            <person name="Rensing S.A."/>
            <person name="Ritter A."/>
            <person name="Rousvoal S."/>
            <person name="Samanta M."/>
            <person name="Samson G."/>
            <person name="Schroeder D.C."/>
            <person name="Segurens B."/>
            <person name="Strittmatter M."/>
            <person name="Tonon T."/>
            <person name="Tregear J.W."/>
            <person name="Valentin K."/>
            <person name="von Dassow P."/>
            <person name="Yamagishi T."/>
            <person name="Van de Peer Y."/>
            <person name="Wincker P."/>
        </authorList>
    </citation>
    <scope>NUCLEOTIDE SEQUENCE [LARGE SCALE GENOMIC DNA]</scope>
    <source>
        <strain evidence="2">Ec32 / CCAP1310/4</strain>
    </source>
</reference>
<name>D8LJF2_ECTSI</name>
<gene>
    <name evidence="1" type="ORF">Esi_0254_0017</name>
</gene>
<organism evidence="1 2">
    <name type="scientific">Ectocarpus siliculosus</name>
    <name type="common">Brown alga</name>
    <name type="synonym">Conferva siliculosa</name>
    <dbReference type="NCBI Taxonomy" id="2880"/>
    <lineage>
        <taxon>Eukaryota</taxon>
        <taxon>Sar</taxon>
        <taxon>Stramenopiles</taxon>
        <taxon>Ochrophyta</taxon>
        <taxon>PX clade</taxon>
        <taxon>Phaeophyceae</taxon>
        <taxon>Ectocarpales</taxon>
        <taxon>Ectocarpaceae</taxon>
        <taxon>Ectocarpus</taxon>
    </lineage>
</organism>
<dbReference type="AlphaFoldDB" id="D8LJF2"/>
<evidence type="ECO:0000313" key="2">
    <source>
        <dbReference type="Proteomes" id="UP000002630"/>
    </source>
</evidence>
<dbReference type="EMBL" id="FN649760">
    <property type="protein sequence ID" value="CBN79485.1"/>
    <property type="molecule type" value="Genomic_DNA"/>
</dbReference>
<evidence type="ECO:0000313" key="1">
    <source>
        <dbReference type="EMBL" id="CBN79485.1"/>
    </source>
</evidence>
<proteinExistence type="predicted"/>